<feature type="transmembrane region" description="Helical" evidence="1">
    <location>
        <begin position="113"/>
        <end position="139"/>
    </location>
</feature>
<feature type="transmembrane region" description="Helical" evidence="1">
    <location>
        <begin position="40"/>
        <end position="62"/>
    </location>
</feature>
<keyword evidence="1" id="KW-0472">Membrane</keyword>
<reference evidence="3" key="1">
    <citation type="submission" date="2016-10" db="EMBL/GenBank/DDBJ databases">
        <authorList>
            <person name="Varghese N."/>
            <person name="Submissions S."/>
        </authorList>
    </citation>
    <scope>NUCLEOTIDE SEQUENCE [LARGE SCALE GENOMIC DNA]</scope>
    <source>
        <strain evidence="3">DSM 22376</strain>
    </source>
</reference>
<sequence length="214" mass="24541">MKAIKNILVGFLVSFLGSIPLGYLNIIGFQIYSEFGIENLVQYLLGVVFVEAFVIYLTLIFANRLVRNIKLMRIIDIFGIFFLLFLAYSFYSYSNQTAASPNYLEKYMIYSPFLVGLLLSGINFMQVPFWTGWNLYLVNGNYIKTTNTLQFYYVGGTLTGTFAGMMGFVFFLHAIAQNGAHFSKYLFAIILPLFFIVLACLQGYKVFKKYIRKP</sequence>
<evidence type="ECO:0000313" key="2">
    <source>
        <dbReference type="EMBL" id="SEA85389.1"/>
    </source>
</evidence>
<gene>
    <name evidence="2" type="ORF">SAMN05443667_11030</name>
</gene>
<feature type="transmembrane region" description="Helical" evidence="1">
    <location>
        <begin position="182"/>
        <end position="204"/>
    </location>
</feature>
<evidence type="ECO:0000256" key="1">
    <source>
        <dbReference type="SAM" id="Phobius"/>
    </source>
</evidence>
<protein>
    <recommendedName>
        <fullName evidence="4">LysE type translocator</fullName>
    </recommendedName>
</protein>
<keyword evidence="1" id="KW-0812">Transmembrane</keyword>
<accession>A0A1H4EKM5</accession>
<dbReference type="EMBL" id="FNRD01000010">
    <property type="protein sequence ID" value="SEA85389.1"/>
    <property type="molecule type" value="Genomic_DNA"/>
</dbReference>
<name>A0A1H4EKM5_9FLAO</name>
<feature type="transmembrane region" description="Helical" evidence="1">
    <location>
        <begin position="74"/>
        <end position="93"/>
    </location>
</feature>
<dbReference type="Proteomes" id="UP000198951">
    <property type="component" value="Unassembled WGS sequence"/>
</dbReference>
<feature type="transmembrane region" description="Helical" evidence="1">
    <location>
        <begin position="7"/>
        <end position="28"/>
    </location>
</feature>
<dbReference type="STRING" id="150146.SAMN05443667_11030"/>
<organism evidence="2 3">
    <name type="scientific">Flavobacterium gillisiae</name>
    <dbReference type="NCBI Taxonomy" id="150146"/>
    <lineage>
        <taxon>Bacteria</taxon>
        <taxon>Pseudomonadati</taxon>
        <taxon>Bacteroidota</taxon>
        <taxon>Flavobacteriia</taxon>
        <taxon>Flavobacteriales</taxon>
        <taxon>Flavobacteriaceae</taxon>
        <taxon>Flavobacterium</taxon>
    </lineage>
</organism>
<dbReference type="AlphaFoldDB" id="A0A1H4EKM5"/>
<evidence type="ECO:0000313" key="3">
    <source>
        <dbReference type="Proteomes" id="UP000198951"/>
    </source>
</evidence>
<evidence type="ECO:0008006" key="4">
    <source>
        <dbReference type="Google" id="ProtNLM"/>
    </source>
</evidence>
<dbReference type="OrthoDB" id="9342487at2"/>
<dbReference type="RefSeq" id="WP_091091466.1">
    <property type="nucleotide sequence ID" value="NZ_FNRD01000010.1"/>
</dbReference>
<keyword evidence="1" id="KW-1133">Transmembrane helix</keyword>
<proteinExistence type="predicted"/>
<keyword evidence="3" id="KW-1185">Reference proteome</keyword>
<feature type="transmembrane region" description="Helical" evidence="1">
    <location>
        <begin position="151"/>
        <end position="176"/>
    </location>
</feature>